<keyword evidence="5 8" id="KW-0812">Transmembrane</keyword>
<dbReference type="SUPFAM" id="SSF103481">
    <property type="entry name" value="Multidrug resistance efflux transporter EmrE"/>
    <property type="match status" value="2"/>
</dbReference>
<feature type="transmembrane region" description="Helical" evidence="8">
    <location>
        <begin position="21"/>
        <end position="41"/>
    </location>
</feature>
<protein>
    <submittedName>
        <fullName evidence="10">Chloramphenicol-sensitive protein RarD</fullName>
    </submittedName>
</protein>
<feature type="transmembrane region" description="Helical" evidence="8">
    <location>
        <begin position="278"/>
        <end position="296"/>
    </location>
</feature>
<feature type="domain" description="EamA" evidence="9">
    <location>
        <begin position="163"/>
        <end position="295"/>
    </location>
</feature>
<evidence type="ECO:0000313" key="10">
    <source>
        <dbReference type="EMBL" id="NIJ22817.1"/>
    </source>
</evidence>
<evidence type="ECO:0000256" key="7">
    <source>
        <dbReference type="ARBA" id="ARBA00023136"/>
    </source>
</evidence>
<name>A0ABX0U211_9SPHN</name>
<feature type="transmembrane region" description="Helical" evidence="8">
    <location>
        <begin position="191"/>
        <end position="211"/>
    </location>
</feature>
<dbReference type="NCBIfam" id="TIGR00688">
    <property type="entry name" value="rarD"/>
    <property type="match status" value="1"/>
</dbReference>
<keyword evidence="7 8" id="KW-0472">Membrane</keyword>
<dbReference type="Pfam" id="PF00892">
    <property type="entry name" value="EamA"/>
    <property type="match status" value="2"/>
</dbReference>
<keyword evidence="4" id="KW-1003">Cell membrane</keyword>
<dbReference type="PANTHER" id="PTHR22911:SF137">
    <property type="entry name" value="SOLUTE CARRIER FAMILY 35 MEMBER G2-RELATED"/>
    <property type="match status" value="1"/>
</dbReference>
<comment type="subcellular location">
    <subcellularLocation>
        <location evidence="1">Cell membrane</location>
        <topology evidence="1">Multi-pass membrane protein</topology>
    </subcellularLocation>
</comment>
<dbReference type="EMBL" id="JAASQP010000001">
    <property type="protein sequence ID" value="NIJ22817.1"/>
    <property type="molecule type" value="Genomic_DNA"/>
</dbReference>
<feature type="transmembrane region" description="Helical" evidence="8">
    <location>
        <begin position="163"/>
        <end position="179"/>
    </location>
</feature>
<feature type="transmembrane region" description="Helical" evidence="8">
    <location>
        <begin position="84"/>
        <end position="105"/>
    </location>
</feature>
<evidence type="ECO:0000259" key="9">
    <source>
        <dbReference type="Pfam" id="PF00892"/>
    </source>
</evidence>
<evidence type="ECO:0000256" key="6">
    <source>
        <dbReference type="ARBA" id="ARBA00022989"/>
    </source>
</evidence>
<feature type="transmembrane region" description="Helical" evidence="8">
    <location>
        <begin position="53"/>
        <end position="72"/>
    </location>
</feature>
<dbReference type="InterPro" id="IPR037185">
    <property type="entry name" value="EmrE-like"/>
</dbReference>
<evidence type="ECO:0000256" key="3">
    <source>
        <dbReference type="ARBA" id="ARBA00022448"/>
    </source>
</evidence>
<accession>A0ABX0U211</accession>
<sequence>MTPYLPRMHAPLSRPAIDRTGLLQGIGAYLIWGLLPLYFILLRGVGSGEVVASRILFSLLFLAAILALAQRGAKFRAAMRDRTVVAMLALSAALISINWLVYIWAVQHHQVVAGSMGYFLNPLVSVLLGVVVLKERLTRLQVVAVAIAAVGVAVLALSAADGLWISLTLALSFGLYGLVRKTVRVEALEGLAIETAILTPIALAYLGWLAQGPGIALGDDTQLTALLVASGVITAVPLLLFAASARRLPLATVGLLQYIAPTLQFLLAVLVLGESLTAAHILCFACIWSGIALYVTSTVRAPRRVRPA</sequence>
<feature type="transmembrane region" description="Helical" evidence="8">
    <location>
        <begin position="223"/>
        <end position="243"/>
    </location>
</feature>
<dbReference type="PANTHER" id="PTHR22911">
    <property type="entry name" value="ACYL-MALONYL CONDENSING ENZYME-RELATED"/>
    <property type="match status" value="1"/>
</dbReference>
<evidence type="ECO:0000256" key="4">
    <source>
        <dbReference type="ARBA" id="ARBA00022475"/>
    </source>
</evidence>
<evidence type="ECO:0000256" key="1">
    <source>
        <dbReference type="ARBA" id="ARBA00004651"/>
    </source>
</evidence>
<keyword evidence="3" id="KW-0813">Transport</keyword>
<evidence type="ECO:0000256" key="8">
    <source>
        <dbReference type="SAM" id="Phobius"/>
    </source>
</evidence>
<keyword evidence="11" id="KW-1185">Reference proteome</keyword>
<keyword evidence="6 8" id="KW-1133">Transmembrane helix</keyword>
<comment type="caution">
    <text evidence="10">The sequence shown here is derived from an EMBL/GenBank/DDBJ whole genome shotgun (WGS) entry which is preliminary data.</text>
</comment>
<dbReference type="Proteomes" id="UP000788153">
    <property type="component" value="Unassembled WGS sequence"/>
</dbReference>
<dbReference type="RefSeq" id="WP_243846602.1">
    <property type="nucleotide sequence ID" value="NZ_BAAAEV010000001.1"/>
</dbReference>
<feature type="transmembrane region" description="Helical" evidence="8">
    <location>
        <begin position="111"/>
        <end position="133"/>
    </location>
</feature>
<dbReference type="InterPro" id="IPR000620">
    <property type="entry name" value="EamA_dom"/>
</dbReference>
<evidence type="ECO:0000256" key="2">
    <source>
        <dbReference type="ARBA" id="ARBA00007362"/>
    </source>
</evidence>
<organism evidence="10 11">
    <name type="scientific">Sphingomonas japonica</name>
    <dbReference type="NCBI Taxonomy" id="511662"/>
    <lineage>
        <taxon>Bacteria</taxon>
        <taxon>Pseudomonadati</taxon>
        <taxon>Pseudomonadota</taxon>
        <taxon>Alphaproteobacteria</taxon>
        <taxon>Sphingomonadales</taxon>
        <taxon>Sphingomonadaceae</taxon>
        <taxon>Sphingomonas</taxon>
    </lineage>
</organism>
<gene>
    <name evidence="10" type="ORF">FHT01_000359</name>
</gene>
<evidence type="ECO:0000256" key="5">
    <source>
        <dbReference type="ARBA" id="ARBA00022692"/>
    </source>
</evidence>
<feature type="transmembrane region" description="Helical" evidence="8">
    <location>
        <begin position="140"/>
        <end position="157"/>
    </location>
</feature>
<comment type="similarity">
    <text evidence="2">Belongs to the EamA transporter family.</text>
</comment>
<dbReference type="InterPro" id="IPR004626">
    <property type="entry name" value="RarD"/>
</dbReference>
<proteinExistence type="inferred from homology"/>
<feature type="domain" description="EamA" evidence="9">
    <location>
        <begin position="20"/>
        <end position="155"/>
    </location>
</feature>
<evidence type="ECO:0000313" key="11">
    <source>
        <dbReference type="Proteomes" id="UP000788153"/>
    </source>
</evidence>
<feature type="transmembrane region" description="Helical" evidence="8">
    <location>
        <begin position="250"/>
        <end position="272"/>
    </location>
</feature>
<reference evidence="10 11" key="1">
    <citation type="submission" date="2020-03" db="EMBL/GenBank/DDBJ databases">
        <title>Genomic Encyclopedia of Type Strains, Phase IV (KMG-IV): sequencing the most valuable type-strain genomes for metagenomic binning, comparative biology and taxonomic classification.</title>
        <authorList>
            <person name="Goeker M."/>
        </authorList>
    </citation>
    <scope>NUCLEOTIDE SEQUENCE [LARGE SCALE GENOMIC DNA]</scope>
    <source>
        <strain evidence="10 11">DSM 22753</strain>
    </source>
</reference>